<evidence type="ECO:0000313" key="2">
    <source>
        <dbReference type="Proteomes" id="UP000002372"/>
    </source>
</evidence>
<dbReference type="HOGENOM" id="CLU_1562171_0_0_4"/>
<protein>
    <submittedName>
        <fullName evidence="1">Uncharacterized protein</fullName>
    </submittedName>
</protein>
<accession>D6CNM0</accession>
<reference evidence="2" key="2">
    <citation type="journal article" date="2010" name="PLoS Genet.">
        <title>Structure, function, and evolution of the Thiomonas spp. genome.</title>
        <authorList>
            <person name="Arsene-Ploetze F."/>
            <person name="Koechler S."/>
            <person name="Marchal M."/>
            <person name="Coppee J.Y."/>
            <person name="Chandler M."/>
            <person name="Bonnefoy V."/>
            <person name="Brochier-Armanet C."/>
            <person name="Barakat M."/>
            <person name="Barbe V."/>
            <person name="Battaglia-Brunet F."/>
            <person name="Bruneel O."/>
            <person name="Bryan C.G."/>
            <person name="Cleiss-Arnold J."/>
            <person name="Cruveiller S."/>
            <person name="Erhardt M."/>
            <person name="Heinrich-Salmeron A."/>
            <person name="Hommais F."/>
            <person name="Joulian C."/>
            <person name="Krin E."/>
            <person name="Lieutaud A."/>
            <person name="Lievremont D."/>
            <person name="Michel C."/>
            <person name="Muller D."/>
            <person name="Ortet P."/>
            <person name="Proux C."/>
            <person name="Siguier P."/>
            <person name="Roche D."/>
            <person name="Rouy Z."/>
            <person name="Salvignol G."/>
            <person name="Slyemi D."/>
            <person name="Talla E."/>
            <person name="Weiss S."/>
            <person name="Weissenbach J."/>
            <person name="Medigue C."/>
            <person name="Bertin P.N."/>
        </authorList>
    </citation>
    <scope>NUCLEOTIDE SEQUENCE [LARGE SCALE GENOMIC DNA]</scope>
    <source>
        <strain evidence="2">DSM 22701 / CIP 110005 / 3As</strain>
    </source>
</reference>
<dbReference type="EMBL" id="FP475956">
    <property type="protein sequence ID" value="CAZ90148.1"/>
    <property type="molecule type" value="Genomic_DNA"/>
</dbReference>
<dbReference type="KEGG" id="thi:THI_3565"/>
<gene>
    <name evidence="1" type="ordered locus">THI_3565</name>
</gene>
<sequence length="171" mass="18481">MSAAPACRDLLRQAAERGEPLGRMARALGELLDPYGAAELQRAALDALGRGVPHVSAVRLALERRRLQRYDPPPVAVPLPPQGGPGAHHGILAQNPARPAMSPAPQPSGITQGLTLLIDPHWSPEQALAVVEFLDDLRARIWAHYELALQARLRDDRTTALDINGVDDPPF</sequence>
<dbReference type="Proteomes" id="UP000002372">
    <property type="component" value="Chromosome"/>
</dbReference>
<organism evidence="1 2">
    <name type="scientific">Thiomonas arsenitoxydans (strain DSM 22701 / CIP 110005 / 3As)</name>
    <dbReference type="NCBI Taxonomy" id="426114"/>
    <lineage>
        <taxon>Bacteria</taxon>
        <taxon>Pseudomonadati</taxon>
        <taxon>Pseudomonadota</taxon>
        <taxon>Betaproteobacteria</taxon>
        <taxon>Burkholderiales</taxon>
        <taxon>Thiomonas</taxon>
    </lineage>
</organism>
<reference key="1">
    <citation type="submission" date="2009-07" db="EMBL/GenBank/DDBJ databases">
        <authorList>
            <person name="Genoscope - CEA"/>
        </authorList>
    </citation>
    <scope>NUCLEOTIDE SEQUENCE</scope>
    <source>
        <strain>3As</strain>
    </source>
</reference>
<proteinExistence type="predicted"/>
<name>D6CNM0_THIA3</name>
<dbReference type="eggNOG" id="COG4584">
    <property type="taxonomic scope" value="Bacteria"/>
</dbReference>
<dbReference type="AlphaFoldDB" id="D6CNM0"/>
<dbReference type="RefSeq" id="WP_013107396.1">
    <property type="nucleotide sequence ID" value="NC_014145.1"/>
</dbReference>
<evidence type="ECO:0000313" key="1">
    <source>
        <dbReference type="EMBL" id="CAZ90148.1"/>
    </source>
</evidence>